<dbReference type="RefSeq" id="WP_188674492.1">
    <property type="nucleotide sequence ID" value="NZ_BMKA01000002.1"/>
</dbReference>
<reference evidence="4" key="1">
    <citation type="journal article" date="2014" name="Int. J. Syst. Evol. Microbiol.">
        <title>Complete genome sequence of Corynebacterium casei LMG S-19264T (=DSM 44701T), isolated from a smear-ripened cheese.</title>
        <authorList>
            <consortium name="US DOE Joint Genome Institute (JGI-PGF)"/>
            <person name="Walter F."/>
            <person name="Albersmeier A."/>
            <person name="Kalinowski J."/>
            <person name="Ruckert C."/>
        </authorList>
    </citation>
    <scope>NUCLEOTIDE SEQUENCE</scope>
    <source>
        <strain evidence="4">CGMCC 1.15880</strain>
    </source>
</reference>
<feature type="compositionally biased region" description="Basic and acidic residues" evidence="2">
    <location>
        <begin position="1"/>
        <end position="10"/>
    </location>
</feature>
<reference evidence="4" key="2">
    <citation type="submission" date="2020-09" db="EMBL/GenBank/DDBJ databases">
        <authorList>
            <person name="Sun Q."/>
            <person name="Zhou Y."/>
        </authorList>
    </citation>
    <scope>NUCLEOTIDE SEQUENCE</scope>
    <source>
        <strain evidence="4">CGMCC 1.15880</strain>
    </source>
</reference>
<proteinExistence type="predicted"/>
<sequence length="306" mass="34164">MADQSEFEKRITRHSASTGSGSPDVWGIYEPDTGSIQYICADPETKKAALIDVVQDFDPKSFKLSTKAMDHLLDFVNEQGLTVDRVLDTHPHADHVMASALLKQRTGARNGIGEKVKDIAGLWRDFYNLPDAFDAERDFDDLFKDGDTFQIGNLEMRVMLTTGHTMGSITYVCGDAAFVNDTFMQPDSGTARADFPGGSTKELWNALQSILDLPDKTRLFIGHDYGSDDRNTPQWEATVGTHKAENIHLKNGTTKEEYINLRNEKDETLDLPDRMLAALQLNLRAGQLPDAESDGHHYLKLPVNKF</sequence>
<dbReference type="GO" id="GO:0050313">
    <property type="term" value="F:sulfur dioxygenase activity"/>
    <property type="evidence" value="ECO:0007669"/>
    <property type="project" value="InterPro"/>
</dbReference>
<dbReference type="PANTHER" id="PTHR43084">
    <property type="entry name" value="PERSULFIDE DIOXYGENASE ETHE1"/>
    <property type="match status" value="1"/>
</dbReference>
<evidence type="ECO:0000256" key="2">
    <source>
        <dbReference type="SAM" id="MobiDB-lite"/>
    </source>
</evidence>
<protein>
    <submittedName>
        <fullName evidence="4">MBL fold metallo-hydrolase</fullName>
    </submittedName>
</protein>
<evidence type="ECO:0000259" key="3">
    <source>
        <dbReference type="SMART" id="SM00849"/>
    </source>
</evidence>
<comment type="caution">
    <text evidence="4">The sequence shown here is derived from an EMBL/GenBank/DDBJ whole genome shotgun (WGS) entry which is preliminary data.</text>
</comment>
<dbReference type="InterPro" id="IPR036866">
    <property type="entry name" value="RibonucZ/Hydroxyglut_hydro"/>
</dbReference>
<dbReference type="GO" id="GO:0006749">
    <property type="term" value="P:glutathione metabolic process"/>
    <property type="evidence" value="ECO:0007669"/>
    <property type="project" value="InterPro"/>
</dbReference>
<dbReference type="EMBL" id="BMKA01000002">
    <property type="protein sequence ID" value="GGA20149.1"/>
    <property type="molecule type" value="Genomic_DNA"/>
</dbReference>
<feature type="region of interest" description="Disordered" evidence="2">
    <location>
        <begin position="1"/>
        <end position="24"/>
    </location>
</feature>
<evidence type="ECO:0000256" key="1">
    <source>
        <dbReference type="ARBA" id="ARBA00022723"/>
    </source>
</evidence>
<dbReference type="InterPro" id="IPR044528">
    <property type="entry name" value="POD-like_MBL-fold"/>
</dbReference>
<feature type="domain" description="Metallo-beta-lactamase" evidence="3">
    <location>
        <begin position="34"/>
        <end position="223"/>
    </location>
</feature>
<dbReference type="GO" id="GO:0070813">
    <property type="term" value="P:hydrogen sulfide metabolic process"/>
    <property type="evidence" value="ECO:0007669"/>
    <property type="project" value="TreeGrafter"/>
</dbReference>
<name>A0A916QZK2_9RHOB</name>
<organism evidence="4 5">
    <name type="scientific">Neptunicoccus cionae</name>
    <dbReference type="NCBI Taxonomy" id="2035344"/>
    <lineage>
        <taxon>Bacteria</taxon>
        <taxon>Pseudomonadati</taxon>
        <taxon>Pseudomonadota</taxon>
        <taxon>Alphaproteobacteria</taxon>
        <taxon>Rhodobacterales</taxon>
        <taxon>Paracoccaceae</taxon>
        <taxon>Neptunicoccus</taxon>
    </lineage>
</organism>
<keyword evidence="5" id="KW-1185">Reference proteome</keyword>
<evidence type="ECO:0000313" key="4">
    <source>
        <dbReference type="EMBL" id="GGA20149.1"/>
    </source>
</evidence>
<dbReference type="PANTHER" id="PTHR43084:SF1">
    <property type="entry name" value="PERSULFIDE DIOXYGENASE ETHE1, MITOCHONDRIAL"/>
    <property type="match status" value="1"/>
</dbReference>
<dbReference type="SUPFAM" id="SSF56281">
    <property type="entry name" value="Metallo-hydrolase/oxidoreductase"/>
    <property type="match status" value="1"/>
</dbReference>
<gene>
    <name evidence="4" type="ORF">GCM10011498_21370</name>
</gene>
<evidence type="ECO:0000313" key="5">
    <source>
        <dbReference type="Proteomes" id="UP000628017"/>
    </source>
</evidence>
<keyword evidence="1" id="KW-0479">Metal-binding</keyword>
<dbReference type="SMART" id="SM00849">
    <property type="entry name" value="Lactamase_B"/>
    <property type="match status" value="1"/>
</dbReference>
<dbReference type="Proteomes" id="UP000628017">
    <property type="component" value="Unassembled WGS sequence"/>
</dbReference>
<accession>A0A916QZK2</accession>
<dbReference type="CDD" id="cd07724">
    <property type="entry name" value="POD-like_MBL-fold"/>
    <property type="match status" value="1"/>
</dbReference>
<dbReference type="AlphaFoldDB" id="A0A916QZK2"/>
<dbReference type="Gene3D" id="3.60.15.10">
    <property type="entry name" value="Ribonuclease Z/Hydroxyacylglutathione hydrolase-like"/>
    <property type="match status" value="1"/>
</dbReference>
<dbReference type="InterPro" id="IPR001279">
    <property type="entry name" value="Metallo-B-lactamas"/>
</dbReference>
<dbReference type="GO" id="GO:0046872">
    <property type="term" value="F:metal ion binding"/>
    <property type="evidence" value="ECO:0007669"/>
    <property type="project" value="UniProtKB-KW"/>
</dbReference>
<dbReference type="InterPro" id="IPR051682">
    <property type="entry name" value="Mito_Persulfide_Diox"/>
</dbReference>
<dbReference type="Pfam" id="PF00753">
    <property type="entry name" value="Lactamase_B"/>
    <property type="match status" value="1"/>
</dbReference>